<dbReference type="EMBL" id="GG698904">
    <property type="protein sequence ID" value="EEU42905.1"/>
    <property type="molecule type" value="Genomic_DNA"/>
</dbReference>
<evidence type="ECO:0000256" key="1">
    <source>
        <dbReference type="SAM" id="MobiDB-lite"/>
    </source>
</evidence>
<dbReference type="GeneID" id="9667695"/>
<accession>C7Z042</accession>
<gene>
    <name evidence="2" type="ORF">NECHADRAFT_84245</name>
</gene>
<dbReference type="InParanoid" id="C7Z042"/>
<dbReference type="RefSeq" id="XP_003048618.1">
    <property type="nucleotide sequence ID" value="XM_003048572.1"/>
</dbReference>
<evidence type="ECO:0000313" key="2">
    <source>
        <dbReference type="EMBL" id="EEU42905.1"/>
    </source>
</evidence>
<dbReference type="AlphaFoldDB" id="C7Z042"/>
<dbReference type="Proteomes" id="UP000005206">
    <property type="component" value="Chromosome 8"/>
</dbReference>
<dbReference type="OrthoDB" id="5074954at2759"/>
<evidence type="ECO:0000313" key="3">
    <source>
        <dbReference type="Proteomes" id="UP000005206"/>
    </source>
</evidence>
<feature type="region of interest" description="Disordered" evidence="1">
    <location>
        <begin position="1"/>
        <end position="37"/>
    </location>
</feature>
<proteinExistence type="predicted"/>
<keyword evidence="3" id="KW-1185">Reference proteome</keyword>
<dbReference type="VEuPathDB" id="FungiDB:NECHADRAFT_84245"/>
<protein>
    <submittedName>
        <fullName evidence="2">Uncharacterized protein</fullName>
    </submittedName>
</protein>
<dbReference type="HOGENOM" id="CLU_1518286_0_0_1"/>
<sequence>MASPPHRNTLPEGDRPAEQLEGSSNDAIQEQATDTPQTMQLKKPILDVSTVVTRNTLEEFAELIWGLEQVNLDSLNENDNAQSDDHIDGIFTENDAMTWAGLFTDSLLHRRDPVIYPLSFTWELHQAGFPIYMVPRTWNGGDRILRTKDIEEATICVLAKVAPLIRKLELAKLEEVD</sequence>
<reference evidence="2 3" key="1">
    <citation type="journal article" date="2009" name="PLoS Genet.">
        <title>The genome of Nectria haematococca: contribution of supernumerary chromosomes to gene expansion.</title>
        <authorList>
            <person name="Coleman J.J."/>
            <person name="Rounsley S.D."/>
            <person name="Rodriguez-Carres M."/>
            <person name="Kuo A."/>
            <person name="Wasmann C.C."/>
            <person name="Grimwood J."/>
            <person name="Schmutz J."/>
            <person name="Taga M."/>
            <person name="White G.J."/>
            <person name="Zhou S."/>
            <person name="Schwartz D.C."/>
            <person name="Freitag M."/>
            <person name="Ma L.J."/>
            <person name="Danchin E.G."/>
            <person name="Henrissat B."/>
            <person name="Coutinho P.M."/>
            <person name="Nelson D.R."/>
            <person name="Straney D."/>
            <person name="Napoli C.A."/>
            <person name="Barker B.M."/>
            <person name="Gribskov M."/>
            <person name="Rep M."/>
            <person name="Kroken S."/>
            <person name="Molnar I."/>
            <person name="Rensing C."/>
            <person name="Kennell J.C."/>
            <person name="Zamora J."/>
            <person name="Farman M.L."/>
            <person name="Selker E.U."/>
            <person name="Salamov A."/>
            <person name="Shapiro H."/>
            <person name="Pangilinan J."/>
            <person name="Lindquist E."/>
            <person name="Lamers C."/>
            <person name="Grigoriev I.V."/>
            <person name="Geiser D.M."/>
            <person name="Covert S.F."/>
            <person name="Temporini E."/>
            <person name="Vanetten H.D."/>
        </authorList>
    </citation>
    <scope>NUCLEOTIDE SEQUENCE [LARGE SCALE GENOMIC DNA]</scope>
    <source>
        <strain evidence="3">ATCC MYA-4622 / CBS 123669 / FGSC 9596 / NRRL 45880 / 77-13-4</strain>
    </source>
</reference>
<organism evidence="2 3">
    <name type="scientific">Fusarium vanettenii (strain ATCC MYA-4622 / CBS 123669 / FGSC 9596 / NRRL 45880 / 77-13-4)</name>
    <name type="common">Fusarium solani subsp. pisi</name>
    <dbReference type="NCBI Taxonomy" id="660122"/>
    <lineage>
        <taxon>Eukaryota</taxon>
        <taxon>Fungi</taxon>
        <taxon>Dikarya</taxon>
        <taxon>Ascomycota</taxon>
        <taxon>Pezizomycotina</taxon>
        <taxon>Sordariomycetes</taxon>
        <taxon>Hypocreomycetidae</taxon>
        <taxon>Hypocreales</taxon>
        <taxon>Nectriaceae</taxon>
        <taxon>Fusarium</taxon>
        <taxon>Fusarium solani species complex</taxon>
        <taxon>Fusarium vanettenii</taxon>
    </lineage>
</organism>
<name>C7Z042_FUSV7</name>
<feature type="compositionally biased region" description="Polar residues" evidence="1">
    <location>
        <begin position="21"/>
        <end position="37"/>
    </location>
</feature>
<dbReference type="KEGG" id="nhe:NECHADRAFT_84245"/>